<evidence type="ECO:0000313" key="4">
    <source>
        <dbReference type="EMBL" id="WVX67167.1"/>
    </source>
</evidence>
<dbReference type="EMBL" id="CP133270">
    <property type="protein sequence ID" value="WVX67441.1"/>
    <property type="molecule type" value="Genomic_DNA"/>
</dbReference>
<gene>
    <name evidence="1" type="ORF">Bealeia1_00416</name>
    <name evidence="2" type="ORF">Bealeia1_00886</name>
    <name evidence="3" type="ORF">Bealeia1_00919</name>
    <name evidence="4" type="ORF">Bealeia1_01365</name>
    <name evidence="5" type="ORF">Bealeia1_01382</name>
    <name evidence="6" type="ORF">Bealeia1_01571</name>
    <name evidence="7" type="ORF">Bealeia1_01647</name>
    <name evidence="8" type="ORF">Bealeia1_02032</name>
</gene>
<dbReference type="EMBL" id="CP133270">
    <property type="protein sequence ID" value="WVX66735.1"/>
    <property type="molecule type" value="Genomic_DNA"/>
</dbReference>
<dbReference type="NCBIfam" id="NF033819">
    <property type="entry name" value="IS66_TnpB"/>
    <property type="match status" value="1"/>
</dbReference>
<reference evidence="2" key="1">
    <citation type="submission" date="2023-08" db="EMBL/GenBank/DDBJ databases">
        <authorList>
            <person name="Giovannini M.G."/>
            <person name="Castelli M.C."/>
            <person name="Petroni G.P."/>
        </authorList>
    </citation>
    <scope>NUCLEOTIDE SEQUENCE</scope>
    <source>
        <strain evidence="2">US_Bl 15I1</strain>
        <plasmid evidence="8">pBealeia2</plasmid>
    </source>
</reference>
<evidence type="ECO:0000313" key="2">
    <source>
        <dbReference type="EMBL" id="WVX66702.1"/>
    </source>
</evidence>
<evidence type="ECO:0000313" key="6">
    <source>
        <dbReference type="EMBL" id="WVX67370.1"/>
    </source>
</evidence>
<dbReference type="Pfam" id="PF05717">
    <property type="entry name" value="TnpB_IS66"/>
    <property type="match status" value="1"/>
</dbReference>
<evidence type="ECO:0000313" key="1">
    <source>
        <dbReference type="EMBL" id="WVX66241.1"/>
    </source>
</evidence>
<dbReference type="PANTHER" id="PTHR36455">
    <property type="match status" value="1"/>
</dbReference>
<dbReference type="EMBL" id="CP133270">
    <property type="protein sequence ID" value="WVX67184.1"/>
    <property type="molecule type" value="Genomic_DNA"/>
</dbReference>
<name>A0ABZ2C2N8_9PROT</name>
<sequence>MFEQTRGEILFYSAPMDMRKSIDGLAAYVASSLGRVPCDGTMYVFCNRTLTKMKILYWETNGFCLWYKRLEKERFQVSLRGDVLELTSQQLRWLQEGLNYQKLKGHKAVHFQEFS</sequence>
<evidence type="ECO:0000313" key="8">
    <source>
        <dbReference type="EMBL" id="WVX67813.1"/>
    </source>
</evidence>
<accession>A0ABZ2C2N8</accession>
<dbReference type="EMBL" id="CP133270">
    <property type="protein sequence ID" value="WVX67167.1"/>
    <property type="molecule type" value="Genomic_DNA"/>
</dbReference>
<dbReference type="Proteomes" id="UP001330434">
    <property type="component" value="Chromosome"/>
</dbReference>
<keyword evidence="9" id="KW-1185">Reference proteome</keyword>
<dbReference type="EMBL" id="CP133270">
    <property type="protein sequence ID" value="WVX67370.1"/>
    <property type="molecule type" value="Genomic_DNA"/>
</dbReference>
<dbReference type="EMBL" id="CP133272">
    <property type="protein sequence ID" value="WVX67813.1"/>
    <property type="molecule type" value="Genomic_DNA"/>
</dbReference>
<keyword evidence="8" id="KW-0614">Plasmid</keyword>
<organism evidence="2 9">
    <name type="scientific">Candidatus Bealeia paramacronuclearis</name>
    <dbReference type="NCBI Taxonomy" id="1921001"/>
    <lineage>
        <taxon>Bacteria</taxon>
        <taxon>Pseudomonadati</taxon>
        <taxon>Pseudomonadota</taxon>
        <taxon>Alphaproteobacteria</taxon>
        <taxon>Holosporales</taxon>
        <taxon>Holosporaceae</taxon>
        <taxon>Candidatus Bealeia</taxon>
    </lineage>
</organism>
<dbReference type="EMBL" id="CP133270">
    <property type="protein sequence ID" value="WVX66241.1"/>
    <property type="molecule type" value="Genomic_DNA"/>
</dbReference>
<geneLocation type="plasmid" evidence="8 9">
    <name>pBealeia2</name>
</geneLocation>
<evidence type="ECO:0000313" key="5">
    <source>
        <dbReference type="EMBL" id="WVX67184.1"/>
    </source>
</evidence>
<evidence type="ECO:0000313" key="9">
    <source>
        <dbReference type="Proteomes" id="UP001330434"/>
    </source>
</evidence>
<dbReference type="Proteomes" id="UP001330434">
    <property type="component" value="Plasmid pBealeia2"/>
</dbReference>
<proteinExistence type="predicted"/>
<dbReference type="InterPro" id="IPR008878">
    <property type="entry name" value="Transposase_IS66_Orf2"/>
</dbReference>
<reference evidence="2 9" key="2">
    <citation type="journal article" date="2024" name="Environ. Microbiol.">
        <title>Novel evolutionary insights on the interactions of the Holosporales (Alphaproteobacteria) with eukaryotic hosts from comparative genomics.</title>
        <authorList>
            <person name="Giovannini M."/>
            <person name="Petroni G."/>
            <person name="Castelli M."/>
        </authorList>
    </citation>
    <scope>NUCLEOTIDE SEQUENCE [LARGE SCALE GENOMIC DNA]</scope>
    <source>
        <strain evidence="2 9">US_Bl 15I1</strain>
    </source>
</reference>
<dbReference type="EMBL" id="CP133270">
    <property type="protein sequence ID" value="WVX66702.1"/>
    <property type="molecule type" value="Genomic_DNA"/>
</dbReference>
<protein>
    <submittedName>
        <fullName evidence="2">IS66 Orf2 like protein</fullName>
    </submittedName>
    <submittedName>
        <fullName evidence="8">IS66 family insertion sequence element accessory protein TnpB</fullName>
    </submittedName>
    <submittedName>
        <fullName evidence="4">IS66 family transposase</fullName>
    </submittedName>
</protein>
<dbReference type="RefSeq" id="WP_331255536.1">
    <property type="nucleotide sequence ID" value="NZ_CP133270.1"/>
</dbReference>
<dbReference type="PANTHER" id="PTHR36455:SF1">
    <property type="entry name" value="BLR8292 PROTEIN"/>
    <property type="match status" value="1"/>
</dbReference>
<evidence type="ECO:0000313" key="7">
    <source>
        <dbReference type="EMBL" id="WVX67441.1"/>
    </source>
</evidence>
<evidence type="ECO:0000313" key="3">
    <source>
        <dbReference type="EMBL" id="WVX66735.1"/>
    </source>
</evidence>